<evidence type="ECO:0000313" key="1">
    <source>
        <dbReference type="EMBL" id="CAF1340866.1"/>
    </source>
</evidence>
<gene>
    <name evidence="1" type="ORF">JXQ802_LOCUS31564</name>
</gene>
<keyword evidence="2" id="KW-1185">Reference proteome</keyword>
<dbReference type="AlphaFoldDB" id="A0A815GNE3"/>
<dbReference type="Proteomes" id="UP000663870">
    <property type="component" value="Unassembled WGS sequence"/>
</dbReference>
<proteinExistence type="predicted"/>
<evidence type="ECO:0000313" key="2">
    <source>
        <dbReference type="Proteomes" id="UP000663870"/>
    </source>
</evidence>
<accession>A0A815GNE3</accession>
<organism evidence="1 2">
    <name type="scientific">Rotaria sordida</name>
    <dbReference type="NCBI Taxonomy" id="392033"/>
    <lineage>
        <taxon>Eukaryota</taxon>
        <taxon>Metazoa</taxon>
        <taxon>Spiralia</taxon>
        <taxon>Gnathifera</taxon>
        <taxon>Rotifera</taxon>
        <taxon>Eurotatoria</taxon>
        <taxon>Bdelloidea</taxon>
        <taxon>Philodinida</taxon>
        <taxon>Philodinidae</taxon>
        <taxon>Rotaria</taxon>
    </lineage>
</organism>
<protein>
    <submittedName>
        <fullName evidence="1">Uncharacterized protein</fullName>
    </submittedName>
</protein>
<sequence length="70" mass="8171">MEFTYRPCNLAYYTTWWLPSKSSTSIQTTVLSAQNSNKSDDESITIQQNINRDESQSNCCIPFKKCRIKR</sequence>
<reference evidence="1" key="1">
    <citation type="submission" date="2021-02" db="EMBL/GenBank/DDBJ databases">
        <authorList>
            <person name="Nowell W R."/>
        </authorList>
    </citation>
    <scope>NUCLEOTIDE SEQUENCE</scope>
</reference>
<name>A0A815GNE3_9BILA</name>
<comment type="caution">
    <text evidence="1">The sequence shown here is derived from an EMBL/GenBank/DDBJ whole genome shotgun (WGS) entry which is preliminary data.</text>
</comment>
<dbReference type="EMBL" id="CAJNOL010001346">
    <property type="protein sequence ID" value="CAF1340866.1"/>
    <property type="molecule type" value="Genomic_DNA"/>
</dbReference>